<feature type="compositionally biased region" description="Basic and acidic residues" evidence="1">
    <location>
        <begin position="1"/>
        <end position="34"/>
    </location>
</feature>
<comment type="caution">
    <text evidence="2">The sequence shown here is derived from an EMBL/GenBank/DDBJ whole genome shotgun (WGS) entry which is preliminary data.</text>
</comment>
<gene>
    <name evidence="2" type="ORF">FSP39_017299</name>
</gene>
<accession>A0AA88XRR2</accession>
<keyword evidence="3" id="KW-1185">Reference proteome</keyword>
<evidence type="ECO:0000313" key="2">
    <source>
        <dbReference type="EMBL" id="KAK3091127.1"/>
    </source>
</evidence>
<organism evidence="2 3">
    <name type="scientific">Pinctada imbricata</name>
    <name type="common">Atlantic pearl-oyster</name>
    <name type="synonym">Pinctada martensii</name>
    <dbReference type="NCBI Taxonomy" id="66713"/>
    <lineage>
        <taxon>Eukaryota</taxon>
        <taxon>Metazoa</taxon>
        <taxon>Spiralia</taxon>
        <taxon>Lophotrochozoa</taxon>
        <taxon>Mollusca</taxon>
        <taxon>Bivalvia</taxon>
        <taxon>Autobranchia</taxon>
        <taxon>Pteriomorphia</taxon>
        <taxon>Pterioida</taxon>
        <taxon>Pterioidea</taxon>
        <taxon>Pteriidae</taxon>
        <taxon>Pinctada</taxon>
    </lineage>
</organism>
<dbReference type="EMBL" id="VSWD01000010">
    <property type="protein sequence ID" value="KAK3091127.1"/>
    <property type="molecule type" value="Genomic_DNA"/>
</dbReference>
<feature type="compositionally biased region" description="Basic residues" evidence="1">
    <location>
        <begin position="52"/>
        <end position="62"/>
    </location>
</feature>
<feature type="region of interest" description="Disordered" evidence="1">
    <location>
        <begin position="1"/>
        <end position="63"/>
    </location>
</feature>
<proteinExistence type="predicted"/>
<evidence type="ECO:0000256" key="1">
    <source>
        <dbReference type="SAM" id="MobiDB-lite"/>
    </source>
</evidence>
<reference evidence="2" key="1">
    <citation type="submission" date="2019-08" db="EMBL/GenBank/DDBJ databases">
        <title>The improved chromosome-level genome for the pearl oyster Pinctada fucata martensii using PacBio sequencing and Hi-C.</title>
        <authorList>
            <person name="Zheng Z."/>
        </authorList>
    </citation>
    <scope>NUCLEOTIDE SEQUENCE</scope>
    <source>
        <strain evidence="2">ZZ-2019</strain>
        <tissue evidence="2">Adductor muscle</tissue>
    </source>
</reference>
<dbReference type="AlphaFoldDB" id="A0AA88XRR2"/>
<sequence length="129" mass="14656">MTQEETNEKAQEEAPEKPPQGEKRQRQEDLRDEVAGSLPSEGEESQPGPSTKKAKKGKKKGMSVHELVKQNQLEYNKFLTKKIPKLLRALGVSPSSDSEREGIDIIIFLFLKNVCWNKFKNLSVFFVLP</sequence>
<name>A0AA88XRR2_PINIB</name>
<protein>
    <submittedName>
        <fullName evidence="2">Uncharacterized protein</fullName>
    </submittedName>
</protein>
<dbReference type="Proteomes" id="UP001186944">
    <property type="component" value="Unassembled WGS sequence"/>
</dbReference>
<evidence type="ECO:0000313" key="3">
    <source>
        <dbReference type="Proteomes" id="UP001186944"/>
    </source>
</evidence>